<sequence>MCRTLATVNVGSLWSGSEVFSGASLWLHTALELRKSRREASCIPLWGIVGRASTSASRAAVNPVEERLLEVEAPEPACV</sequence>
<evidence type="ECO:0000313" key="1">
    <source>
        <dbReference type="EMBL" id="KAJ1120494.1"/>
    </source>
</evidence>
<protein>
    <recommendedName>
        <fullName evidence="3">Secreted protein</fullName>
    </recommendedName>
</protein>
<organism evidence="1 2">
    <name type="scientific">Pleurodeles waltl</name>
    <name type="common">Iberian ribbed newt</name>
    <dbReference type="NCBI Taxonomy" id="8319"/>
    <lineage>
        <taxon>Eukaryota</taxon>
        <taxon>Metazoa</taxon>
        <taxon>Chordata</taxon>
        <taxon>Craniata</taxon>
        <taxon>Vertebrata</taxon>
        <taxon>Euteleostomi</taxon>
        <taxon>Amphibia</taxon>
        <taxon>Batrachia</taxon>
        <taxon>Caudata</taxon>
        <taxon>Salamandroidea</taxon>
        <taxon>Salamandridae</taxon>
        <taxon>Pleurodelinae</taxon>
        <taxon>Pleurodeles</taxon>
    </lineage>
</organism>
<proteinExistence type="predicted"/>
<reference evidence="1" key="1">
    <citation type="journal article" date="2022" name="bioRxiv">
        <title>Sequencing and chromosome-scale assembly of the giantPleurodeles waltlgenome.</title>
        <authorList>
            <person name="Brown T."/>
            <person name="Elewa A."/>
            <person name="Iarovenko S."/>
            <person name="Subramanian E."/>
            <person name="Araus A.J."/>
            <person name="Petzold A."/>
            <person name="Susuki M."/>
            <person name="Suzuki K.-i.T."/>
            <person name="Hayashi T."/>
            <person name="Toyoda A."/>
            <person name="Oliveira C."/>
            <person name="Osipova E."/>
            <person name="Leigh N.D."/>
            <person name="Simon A."/>
            <person name="Yun M.H."/>
        </authorList>
    </citation>
    <scope>NUCLEOTIDE SEQUENCE</scope>
    <source>
        <strain evidence="1">20211129_DDA</strain>
        <tissue evidence="1">Liver</tissue>
    </source>
</reference>
<evidence type="ECO:0000313" key="2">
    <source>
        <dbReference type="Proteomes" id="UP001066276"/>
    </source>
</evidence>
<gene>
    <name evidence="1" type="ORF">NDU88_008659</name>
</gene>
<keyword evidence="2" id="KW-1185">Reference proteome</keyword>
<comment type="caution">
    <text evidence="1">The sequence shown here is derived from an EMBL/GenBank/DDBJ whole genome shotgun (WGS) entry which is preliminary data.</text>
</comment>
<dbReference type="EMBL" id="JANPWB010000012">
    <property type="protein sequence ID" value="KAJ1120494.1"/>
    <property type="molecule type" value="Genomic_DNA"/>
</dbReference>
<name>A0AAV7NYG3_PLEWA</name>
<evidence type="ECO:0008006" key="3">
    <source>
        <dbReference type="Google" id="ProtNLM"/>
    </source>
</evidence>
<accession>A0AAV7NYG3</accession>
<dbReference type="Proteomes" id="UP001066276">
    <property type="component" value="Chromosome 8"/>
</dbReference>
<dbReference type="AlphaFoldDB" id="A0AAV7NYG3"/>